<dbReference type="PANTHER" id="PTHR37309">
    <property type="entry name" value="SLR0284 PROTEIN"/>
    <property type="match status" value="1"/>
</dbReference>
<organism evidence="1 2">
    <name type="scientific">Aerococcus urinaehominis</name>
    <dbReference type="NCBI Taxonomy" id="128944"/>
    <lineage>
        <taxon>Bacteria</taxon>
        <taxon>Bacillati</taxon>
        <taxon>Bacillota</taxon>
        <taxon>Bacilli</taxon>
        <taxon>Lactobacillales</taxon>
        <taxon>Aerococcaceae</taxon>
        <taxon>Aerococcus</taxon>
    </lineage>
</organism>
<dbReference type="Pfam" id="PF04020">
    <property type="entry name" value="Phage_holin_4_2"/>
    <property type="match status" value="1"/>
</dbReference>
<dbReference type="KEGG" id="auh:AWM75_05220"/>
<dbReference type="RefSeq" id="WP_067979154.1">
    <property type="nucleotide sequence ID" value="NZ_CP014163.1"/>
</dbReference>
<keyword evidence="2" id="KW-1185">Reference proteome</keyword>
<dbReference type="STRING" id="128944.AWM75_05220"/>
<proteinExistence type="predicted"/>
<evidence type="ECO:0000313" key="2">
    <source>
        <dbReference type="Proteomes" id="UP000062260"/>
    </source>
</evidence>
<name>A0A120IAX3_9LACT</name>
<reference evidence="2" key="2">
    <citation type="submission" date="2016-01" db="EMBL/GenBank/DDBJ databases">
        <title>Six Aerococcus type strain genome sequencing and assembly using PacBio and Illumina Hiseq.</title>
        <authorList>
            <person name="Carkaci D."/>
            <person name="Dargis R."/>
            <person name="Nielsen X.C."/>
            <person name="Skovgaard O."/>
            <person name="Fuursted K."/>
            <person name="Christensen J.J."/>
        </authorList>
    </citation>
    <scope>NUCLEOTIDE SEQUENCE [LARGE SCALE GENOMIC DNA]</scope>
    <source>
        <strain evidence="2">CCUG42038B</strain>
    </source>
</reference>
<sequence>MTFILKILIDALGLFLLAMLLAPDVYIASFGTAVLVAVVLAFVNQFIRPIAKILSFPLNLLSLGLFSWVVNGFMLVITSWFFASGFNFTSFGYAILMAMLFSIYHWFVDRVLGHR</sequence>
<dbReference type="EMBL" id="CP014163">
    <property type="protein sequence ID" value="AMB99431.1"/>
    <property type="molecule type" value="Genomic_DNA"/>
</dbReference>
<gene>
    <name evidence="1" type="ORF">AWM75_05220</name>
</gene>
<dbReference type="AlphaFoldDB" id="A0A120IAX3"/>
<dbReference type="Proteomes" id="UP000062260">
    <property type="component" value="Chromosome"/>
</dbReference>
<dbReference type="PANTHER" id="PTHR37309:SF1">
    <property type="entry name" value="SLR0284 PROTEIN"/>
    <property type="match status" value="1"/>
</dbReference>
<accession>A0A120IAX3</accession>
<reference evidence="1 2" key="1">
    <citation type="journal article" date="2016" name="Genome Announc.">
        <title>Complete Genome Sequences of Aerococcus christensenii CCUG 28831T, Aerococcus sanguinicola CCUG 43001T, Aerococcus urinae CCUG 36881T, Aerococcus urinaeequi CCUG 28094T, Aerococcus urinaehominis CCUG 42038 BT, and Aerococcus viridans CCUG 4311T.</title>
        <authorList>
            <person name="Carkaci D."/>
            <person name="Dargis R."/>
            <person name="Nielsen X.C."/>
            <person name="Skovgaard O."/>
            <person name="Fuursted K."/>
            <person name="Christensen J.J."/>
        </authorList>
    </citation>
    <scope>NUCLEOTIDE SEQUENCE [LARGE SCALE GENOMIC DNA]</scope>
    <source>
        <strain evidence="1 2">CCUG42038B</strain>
    </source>
</reference>
<dbReference type="OrthoDB" id="7205479at2"/>
<evidence type="ECO:0000313" key="1">
    <source>
        <dbReference type="EMBL" id="AMB99431.1"/>
    </source>
</evidence>
<protein>
    <submittedName>
        <fullName evidence="1">Uncharacterized protein</fullName>
    </submittedName>
</protein>
<dbReference type="InterPro" id="IPR007165">
    <property type="entry name" value="Phage_holin_4_2"/>
</dbReference>